<comment type="caution">
    <text evidence="3">The sequence shown here is derived from an EMBL/GenBank/DDBJ whole genome shotgun (WGS) entry which is preliminary data.</text>
</comment>
<gene>
    <name evidence="2" type="ORF">Tci_670128</name>
    <name evidence="3" type="ORF">Tci_670129</name>
</gene>
<proteinExistence type="predicted"/>
<dbReference type="EMBL" id="BKCJ010526899">
    <property type="protein sequence ID" value="GFA98156.1"/>
    <property type="molecule type" value="Genomic_DNA"/>
</dbReference>
<dbReference type="AlphaFoldDB" id="A0A699KP39"/>
<reference evidence="3" key="1">
    <citation type="journal article" date="2019" name="Sci. Rep.">
        <title>Draft genome of Tanacetum cinerariifolium, the natural source of mosquito coil.</title>
        <authorList>
            <person name="Yamashiro T."/>
            <person name="Shiraishi A."/>
            <person name="Satake H."/>
            <person name="Nakayama K."/>
        </authorList>
    </citation>
    <scope>NUCLEOTIDE SEQUENCE</scope>
</reference>
<name>A0A699KP39_TANCI</name>
<evidence type="ECO:0000256" key="1">
    <source>
        <dbReference type="SAM" id="MobiDB-lite"/>
    </source>
</evidence>
<accession>A0A699KP39</accession>
<sequence>MSLCASPIYADRHSSVAGKSLVFAGRPTGSAGRPVSAGRPTGSAGRPISTGNPTGSASRPVSVGRPSGSAARTPIPAGRILGKVTSSASSERFPQALSVENSDIHDGLKIFDCPKSGIFASSFYDEEFSGPEANNLASSVDVSSTITKRIHNIHPTSQILGDINSPV</sequence>
<dbReference type="EMBL" id="BKCJ010526899">
    <property type="protein sequence ID" value="GFA98157.1"/>
    <property type="molecule type" value="Genomic_DNA"/>
</dbReference>
<evidence type="ECO:0000313" key="3">
    <source>
        <dbReference type="EMBL" id="GFA98157.1"/>
    </source>
</evidence>
<evidence type="ECO:0000313" key="2">
    <source>
        <dbReference type="EMBL" id="GFA98156.1"/>
    </source>
</evidence>
<organism evidence="3">
    <name type="scientific">Tanacetum cinerariifolium</name>
    <name type="common">Dalmatian daisy</name>
    <name type="synonym">Chrysanthemum cinerariifolium</name>
    <dbReference type="NCBI Taxonomy" id="118510"/>
    <lineage>
        <taxon>Eukaryota</taxon>
        <taxon>Viridiplantae</taxon>
        <taxon>Streptophyta</taxon>
        <taxon>Embryophyta</taxon>
        <taxon>Tracheophyta</taxon>
        <taxon>Spermatophyta</taxon>
        <taxon>Magnoliopsida</taxon>
        <taxon>eudicotyledons</taxon>
        <taxon>Gunneridae</taxon>
        <taxon>Pentapetalae</taxon>
        <taxon>asterids</taxon>
        <taxon>campanulids</taxon>
        <taxon>Asterales</taxon>
        <taxon>Asteraceae</taxon>
        <taxon>Asteroideae</taxon>
        <taxon>Anthemideae</taxon>
        <taxon>Anthemidinae</taxon>
        <taxon>Tanacetum</taxon>
    </lineage>
</organism>
<feature type="compositionally biased region" description="Polar residues" evidence="1">
    <location>
        <begin position="49"/>
        <end position="59"/>
    </location>
</feature>
<protein>
    <submittedName>
        <fullName evidence="3">Uncharacterized protein</fullName>
    </submittedName>
</protein>
<feature type="region of interest" description="Disordered" evidence="1">
    <location>
        <begin position="27"/>
        <end position="77"/>
    </location>
</feature>